<dbReference type="AlphaFoldDB" id="A0A1T4N609"/>
<dbReference type="Pfam" id="PF19775">
    <property type="entry name" value="DUF6261"/>
    <property type="match status" value="1"/>
</dbReference>
<reference evidence="2 3" key="1">
    <citation type="submission" date="2017-02" db="EMBL/GenBank/DDBJ databases">
        <authorList>
            <person name="Peterson S.W."/>
        </authorList>
    </citation>
    <scope>NUCLEOTIDE SEQUENCE [LARGE SCALE GENOMIC DNA]</scope>
    <source>
        <strain evidence="2 3">ATCC 43324</strain>
    </source>
</reference>
<evidence type="ECO:0000313" key="2">
    <source>
        <dbReference type="EMBL" id="SJZ74644.1"/>
    </source>
</evidence>
<accession>A0A1T4N609</accession>
<dbReference type="RefSeq" id="WP_025071354.1">
    <property type="nucleotide sequence ID" value="NZ_FUXK01000009.1"/>
</dbReference>
<dbReference type="EMBL" id="FUXK01000009">
    <property type="protein sequence ID" value="SJZ74644.1"/>
    <property type="molecule type" value="Genomic_DNA"/>
</dbReference>
<dbReference type="InterPro" id="IPR046228">
    <property type="entry name" value="DUF6261"/>
</dbReference>
<feature type="region of interest" description="Disordered" evidence="1">
    <location>
        <begin position="324"/>
        <end position="375"/>
    </location>
</feature>
<feature type="compositionally biased region" description="Basic and acidic residues" evidence="1">
    <location>
        <begin position="328"/>
        <end position="342"/>
    </location>
</feature>
<dbReference type="STRING" id="28136.SAMN02745202_00955"/>
<evidence type="ECO:0000313" key="3">
    <source>
        <dbReference type="Proteomes" id="UP000190065"/>
    </source>
</evidence>
<evidence type="ECO:0000256" key="1">
    <source>
        <dbReference type="SAM" id="MobiDB-lite"/>
    </source>
</evidence>
<sequence>MKKSETKTTDYLVINRVAATNFDKALHLSYQKRCYDFVAAVDKEKLRLSDDLLKRWKACIDVEVEINKANAASEHTEKLLELDGKRDNLVGGIIGTAQSQLASPIAARGAAAKTVYFNLRMYQGIQRESYSAESAHIHGLLKDAEKCTAELATLGLTELVDELKNVQKEFDKVAGERVDEAVATNLGTGKAAIAKTNEVFELVCRTIEAAYIFPDAKGDRTAMTKLSGELDKVQREELSTHRTRVAAGQSARAKELEQDTELVTPLLAAFAETLGVSPDKVSFSGEVRRPNRVKVYGLSIAGRDELMWVEVKNGALVVTKRKVGTAAKTKEPSKPKKPKDQGGGKPQTPGAGKPQTPEGSNPGGGQGGAIVTPKK</sequence>
<gene>
    <name evidence="2" type="ORF">SAMN02745202_00955</name>
</gene>
<proteinExistence type="predicted"/>
<organism evidence="2 3">
    <name type="scientific">Segatella oulorum</name>
    <dbReference type="NCBI Taxonomy" id="28136"/>
    <lineage>
        <taxon>Bacteria</taxon>
        <taxon>Pseudomonadati</taxon>
        <taxon>Bacteroidota</taxon>
        <taxon>Bacteroidia</taxon>
        <taxon>Bacteroidales</taxon>
        <taxon>Prevotellaceae</taxon>
        <taxon>Segatella</taxon>
    </lineage>
</organism>
<dbReference type="Proteomes" id="UP000190065">
    <property type="component" value="Unassembled WGS sequence"/>
</dbReference>
<protein>
    <submittedName>
        <fullName evidence="2">Uncharacterized protein</fullName>
    </submittedName>
</protein>
<name>A0A1T4N609_9BACT</name>